<dbReference type="GeneID" id="34554110"/>
<dbReference type="OrthoDB" id="5342924at2759"/>
<name>A0A1G4BQM5_9PEZI</name>
<keyword evidence="3" id="KW-1185">Reference proteome</keyword>
<keyword evidence="1" id="KW-1133">Transmembrane helix</keyword>
<accession>A0A1G4BQM5</accession>
<keyword evidence="1" id="KW-0812">Transmembrane</keyword>
<evidence type="ECO:0000313" key="2">
    <source>
        <dbReference type="EMBL" id="OHF03625.1"/>
    </source>
</evidence>
<keyword evidence="1" id="KW-0472">Membrane</keyword>
<organism evidence="2 3">
    <name type="scientific">Colletotrichum orchidophilum</name>
    <dbReference type="NCBI Taxonomy" id="1209926"/>
    <lineage>
        <taxon>Eukaryota</taxon>
        <taxon>Fungi</taxon>
        <taxon>Dikarya</taxon>
        <taxon>Ascomycota</taxon>
        <taxon>Pezizomycotina</taxon>
        <taxon>Sordariomycetes</taxon>
        <taxon>Hypocreomycetidae</taxon>
        <taxon>Glomerellales</taxon>
        <taxon>Glomerellaceae</taxon>
        <taxon>Colletotrichum</taxon>
    </lineage>
</organism>
<gene>
    <name evidence="2" type="ORF">CORC01_00944</name>
</gene>
<sequence length="696" mass="77400">MDPDTIANVLQLAAKLHEILIVASLSAIMLSMFRRRLMTSGVRLGFLTGGYRAGDLYYLGTSAFRRHGLHLLQGWDLFLASFLVFTTVMSTVVGPASAVLLVPTLGWYNFTGSGFDNDELQLASYVTAKYASSKKPPPVHMAAYQCENFEGVYQEGCPAAGFSQISSWISSFGSTDLTNNLTFQSTSSDIRRHLLSTQDEPSINSATLSTTPAHHLMASIGLFQKYIDNVKIGAISEESRYRLITRSSSHGNVSISLHQPFVQSKCDVYNKKTLWESKDKAYYPVDFINCYGNVDCDRVKKHGKAYARPIMTDPAFDDDSLITNFMTWNPKYNISVVFLTGQLPNSTIVRDKKVEEHLIYLCTLSASWAPSTLSLDPKVSDVLQSSLDHDSMRALYRNVQTSTMQNPNVHSIPLSNEWLHHLNPSWAFADNSANTTALSRIVSTFSAKDSLNGTTRFLFAPVSSVSNDTAAEALLAKVFGVFLTEGLARLYFGATTGVITKKDDTELAFLNFNQQHGVKSGSYKFTPFNATHHRFEYRGVTTVAKDSFETVRKSFDTTLHIDLHAERFGYGTGQQRGTLMFAQILMYIYLGAVAAYGTSIAVGWVLEYFGAVFRGKRFHMLSVVPWADLQDLVILLLQTPPSCDESMKHASVGATSSKVWEKIVRLKADDELKMTLVLDEADDSLPIDQTGRHRYF</sequence>
<feature type="transmembrane region" description="Helical" evidence="1">
    <location>
        <begin position="584"/>
        <end position="606"/>
    </location>
</feature>
<feature type="transmembrane region" description="Helical" evidence="1">
    <location>
        <begin position="12"/>
        <end position="33"/>
    </location>
</feature>
<proteinExistence type="predicted"/>
<feature type="transmembrane region" description="Helical" evidence="1">
    <location>
        <begin position="75"/>
        <end position="108"/>
    </location>
</feature>
<evidence type="ECO:0000313" key="3">
    <source>
        <dbReference type="Proteomes" id="UP000176998"/>
    </source>
</evidence>
<protein>
    <submittedName>
        <fullName evidence="2">Uncharacterized protein</fullName>
    </submittedName>
</protein>
<comment type="caution">
    <text evidence="2">The sequence shown here is derived from an EMBL/GenBank/DDBJ whole genome shotgun (WGS) entry which is preliminary data.</text>
</comment>
<dbReference type="EMBL" id="MJBS01000005">
    <property type="protein sequence ID" value="OHF03625.1"/>
    <property type="molecule type" value="Genomic_DNA"/>
</dbReference>
<evidence type="ECO:0000256" key="1">
    <source>
        <dbReference type="SAM" id="Phobius"/>
    </source>
</evidence>
<reference evidence="2 3" key="1">
    <citation type="submission" date="2016-09" db="EMBL/GenBank/DDBJ databases">
        <authorList>
            <person name="Capua I."/>
            <person name="De Benedictis P."/>
            <person name="Joannis T."/>
            <person name="Lombin L.H."/>
            <person name="Cattoli G."/>
        </authorList>
    </citation>
    <scope>NUCLEOTIDE SEQUENCE [LARGE SCALE GENOMIC DNA]</scope>
    <source>
        <strain evidence="2 3">IMI 309357</strain>
    </source>
</reference>
<dbReference type="AlphaFoldDB" id="A0A1G4BQM5"/>
<dbReference type="Proteomes" id="UP000176998">
    <property type="component" value="Unassembled WGS sequence"/>
</dbReference>
<dbReference type="RefSeq" id="XP_022480761.1">
    <property type="nucleotide sequence ID" value="XM_022612600.1"/>
</dbReference>